<evidence type="ECO:0000256" key="2">
    <source>
        <dbReference type="ARBA" id="ARBA00022475"/>
    </source>
</evidence>
<dbReference type="InterPro" id="IPR013525">
    <property type="entry name" value="ABC2_TM"/>
</dbReference>
<organism evidence="8 9">
    <name type="scientific">Sediminihaliea albiluteola</name>
    <dbReference type="NCBI Taxonomy" id="2758564"/>
    <lineage>
        <taxon>Bacteria</taxon>
        <taxon>Pseudomonadati</taxon>
        <taxon>Pseudomonadota</taxon>
        <taxon>Gammaproteobacteria</taxon>
        <taxon>Cellvibrionales</taxon>
        <taxon>Halieaceae</taxon>
        <taxon>Sediminihaliea</taxon>
    </lineage>
</organism>
<dbReference type="GO" id="GO:0005886">
    <property type="term" value="C:plasma membrane"/>
    <property type="evidence" value="ECO:0007669"/>
    <property type="project" value="UniProtKB-SubCell"/>
</dbReference>
<evidence type="ECO:0000256" key="3">
    <source>
        <dbReference type="ARBA" id="ARBA00022692"/>
    </source>
</evidence>
<evidence type="ECO:0000313" key="9">
    <source>
        <dbReference type="Proteomes" id="UP000539350"/>
    </source>
</evidence>
<comment type="subcellular location">
    <subcellularLocation>
        <location evidence="1">Cell membrane</location>
        <topology evidence="1">Multi-pass membrane protein</topology>
    </subcellularLocation>
</comment>
<evidence type="ECO:0000256" key="4">
    <source>
        <dbReference type="ARBA" id="ARBA00022989"/>
    </source>
</evidence>
<name>A0A7W2TU26_9GAMM</name>
<dbReference type="PANTHER" id="PTHR30294">
    <property type="entry name" value="MEMBRANE COMPONENT OF ABC TRANSPORTER YHHJ-RELATED"/>
    <property type="match status" value="1"/>
</dbReference>
<proteinExistence type="predicted"/>
<feature type="domain" description="ABC-2 type transporter transmembrane" evidence="7">
    <location>
        <begin position="23"/>
        <end position="360"/>
    </location>
</feature>
<dbReference type="PANTHER" id="PTHR30294:SF46">
    <property type="entry name" value="ABC TRANSPORTER PERMEASE"/>
    <property type="match status" value="1"/>
</dbReference>
<dbReference type="Gene3D" id="3.40.1710.10">
    <property type="entry name" value="abc type-2 transporter like domain"/>
    <property type="match status" value="1"/>
</dbReference>
<keyword evidence="9" id="KW-1185">Reference proteome</keyword>
<feature type="transmembrane region" description="Helical" evidence="6">
    <location>
        <begin position="285"/>
        <end position="303"/>
    </location>
</feature>
<protein>
    <submittedName>
        <fullName evidence="8">ABC transporter permease</fullName>
    </submittedName>
</protein>
<dbReference type="Proteomes" id="UP000539350">
    <property type="component" value="Unassembled WGS sequence"/>
</dbReference>
<evidence type="ECO:0000256" key="5">
    <source>
        <dbReference type="ARBA" id="ARBA00023136"/>
    </source>
</evidence>
<comment type="caution">
    <text evidence="8">The sequence shown here is derived from an EMBL/GenBank/DDBJ whole genome shotgun (WGS) entry which is preliminary data.</text>
</comment>
<accession>A0A7W2TU26</accession>
<feature type="transmembrane region" description="Helical" evidence="6">
    <location>
        <begin position="256"/>
        <end position="278"/>
    </location>
</feature>
<feature type="transmembrane region" description="Helical" evidence="6">
    <location>
        <begin position="216"/>
        <end position="244"/>
    </location>
</feature>
<dbReference type="AlphaFoldDB" id="A0A7W2TU26"/>
<dbReference type="GO" id="GO:0140359">
    <property type="term" value="F:ABC-type transporter activity"/>
    <property type="evidence" value="ECO:0007669"/>
    <property type="project" value="InterPro"/>
</dbReference>
<evidence type="ECO:0000256" key="1">
    <source>
        <dbReference type="ARBA" id="ARBA00004651"/>
    </source>
</evidence>
<keyword evidence="3 6" id="KW-0812">Transmembrane</keyword>
<dbReference type="RefSeq" id="WP_182168787.1">
    <property type="nucleotide sequence ID" value="NZ_JACFXU010000013.1"/>
</dbReference>
<evidence type="ECO:0000259" key="7">
    <source>
        <dbReference type="Pfam" id="PF12698"/>
    </source>
</evidence>
<dbReference type="InterPro" id="IPR051449">
    <property type="entry name" value="ABC-2_transporter_component"/>
</dbReference>
<keyword evidence="4 6" id="KW-1133">Transmembrane helix</keyword>
<keyword evidence="5 6" id="KW-0472">Membrane</keyword>
<sequence length="377" mass="41097">MNRFSESFSQTLKTIFSDRVALVTLVGAVILYSFFYPAAYRHQVAGQLPLVVVDQDHSPMSRELQRKLTALRAVHVLGVVGSMEQARQLVERGEVEAVLLIPANFQRDILRVEQGGLALFGNGTLLSRAGLSMQGAAQAIRAFAQEAALSQAQFAGLTAGPALQLIERPLFNTALGYGSAIVPGVAALIVQQTLLVGLAVVAATRRERQGKLQVSLPALCGIASAFAMIGMFSLLYFSGFVFWFQDYPRGGNLIGLLLAGALFIASVVSFALFFGSFFRTRERAFQLLTITSLPMFFLSNLSWPVEASPEYLVRIAQLLPSTPGINAMVKLNQMGARLAEVSGELTNMALLTVLYGALAIRRYRRREDQFSQRSPLD</sequence>
<dbReference type="Pfam" id="PF12698">
    <property type="entry name" value="ABC2_membrane_3"/>
    <property type="match status" value="1"/>
</dbReference>
<evidence type="ECO:0000256" key="6">
    <source>
        <dbReference type="SAM" id="Phobius"/>
    </source>
</evidence>
<feature type="transmembrane region" description="Helical" evidence="6">
    <location>
        <begin position="180"/>
        <end position="204"/>
    </location>
</feature>
<keyword evidence="2" id="KW-1003">Cell membrane</keyword>
<evidence type="ECO:0000313" key="8">
    <source>
        <dbReference type="EMBL" id="MBA6411947.1"/>
    </source>
</evidence>
<feature type="transmembrane region" description="Helical" evidence="6">
    <location>
        <begin position="345"/>
        <end position="363"/>
    </location>
</feature>
<feature type="transmembrane region" description="Helical" evidence="6">
    <location>
        <begin position="20"/>
        <end position="39"/>
    </location>
</feature>
<dbReference type="EMBL" id="JACFXU010000013">
    <property type="protein sequence ID" value="MBA6411947.1"/>
    <property type="molecule type" value="Genomic_DNA"/>
</dbReference>
<reference evidence="8 9" key="1">
    <citation type="submission" date="2020-07" db="EMBL/GenBank/DDBJ databases">
        <title>Halieaceae bacterium, F7430, whole genome shotgun sequencing project.</title>
        <authorList>
            <person name="Jiang S."/>
            <person name="Liu Z.W."/>
            <person name="Du Z.J."/>
        </authorList>
    </citation>
    <scope>NUCLEOTIDE SEQUENCE [LARGE SCALE GENOMIC DNA]</scope>
    <source>
        <strain evidence="8 9">F7430</strain>
    </source>
</reference>
<gene>
    <name evidence="8" type="ORF">H2508_02335</name>
</gene>